<accession>I4KDE1</accession>
<feature type="region of interest" description="Disordered" evidence="1">
    <location>
        <begin position="114"/>
        <end position="140"/>
    </location>
</feature>
<organism evidence="2 3">
    <name type="scientific">Pseudomonas lactis</name>
    <dbReference type="NCBI Taxonomy" id="1615674"/>
    <lineage>
        <taxon>Bacteria</taxon>
        <taxon>Pseudomonadati</taxon>
        <taxon>Pseudomonadota</taxon>
        <taxon>Gammaproteobacteria</taxon>
        <taxon>Pseudomonadales</taxon>
        <taxon>Pseudomonadaceae</taxon>
        <taxon>Pseudomonas</taxon>
    </lineage>
</organism>
<dbReference type="AlphaFoldDB" id="I4KDE1"/>
<dbReference type="Proteomes" id="UP000003213">
    <property type="component" value="Chromosome"/>
</dbReference>
<dbReference type="HOGENOM" id="CLU_1833489_0_0_6"/>
<name>I4KDE1_9PSED</name>
<evidence type="ECO:0000313" key="2">
    <source>
        <dbReference type="EMBL" id="EIK62731.1"/>
    </source>
</evidence>
<gene>
    <name evidence="2" type="ORF">PflSS101_3918</name>
</gene>
<dbReference type="EMBL" id="AHPN01000001">
    <property type="protein sequence ID" value="EIK62731.1"/>
    <property type="molecule type" value="Genomic_DNA"/>
</dbReference>
<evidence type="ECO:0000256" key="1">
    <source>
        <dbReference type="SAM" id="MobiDB-lite"/>
    </source>
</evidence>
<proteinExistence type="predicted"/>
<reference evidence="2 3" key="1">
    <citation type="journal article" date="2012" name="PLoS Genet.">
        <title>Comparative Genomics of Plant-Associated Pseudomonas spp.: Insights into Diversity and Inheritance of Traits Involved in Multitrophic Interactions.</title>
        <authorList>
            <person name="Loper J.E."/>
            <person name="Hassan K.A."/>
            <person name="Mavrodi D.V."/>
            <person name="Davis E.W.II."/>
            <person name="Lim C.K."/>
            <person name="Shaffer B.T."/>
            <person name="Elbourne L.D."/>
            <person name="Stockwell V.O."/>
            <person name="Hartney S.L."/>
            <person name="Breakwell K."/>
            <person name="Henkels M.D."/>
            <person name="Tetu S.G."/>
            <person name="Rangel L.I."/>
            <person name="Kidarsa T.A."/>
            <person name="Wilson N.L."/>
            <person name="van de Mortel J.E."/>
            <person name="Song C."/>
            <person name="Blumhagen R."/>
            <person name="Radune D."/>
            <person name="Hostetler J.B."/>
            <person name="Brinkac L.M."/>
            <person name="Durkin A.S."/>
            <person name="Kluepfel D.A."/>
            <person name="Wechter W.P."/>
            <person name="Anderson A.J."/>
            <person name="Kim Y.C."/>
            <person name="Pierson L.S.III."/>
            <person name="Pierson E.A."/>
            <person name="Lindow S.E."/>
            <person name="Kobayashi D.Y."/>
            <person name="Raaijmakers J.M."/>
            <person name="Weller D.M."/>
            <person name="Thomashow L.S."/>
            <person name="Allen A.E."/>
            <person name="Paulsen I.T."/>
        </authorList>
    </citation>
    <scope>NUCLEOTIDE SEQUENCE [LARGE SCALE GENOMIC DNA]</scope>
    <source>
        <strain evidence="2 3">SS101</strain>
    </source>
</reference>
<comment type="caution">
    <text evidence="2">The sequence shown here is derived from an EMBL/GenBank/DDBJ whole genome shotgun (WGS) entry which is preliminary data.</text>
</comment>
<protein>
    <submittedName>
        <fullName evidence="2">Uncharacterized protein</fullName>
    </submittedName>
</protein>
<evidence type="ECO:0000313" key="3">
    <source>
        <dbReference type="Proteomes" id="UP000003213"/>
    </source>
</evidence>
<sequence>MQAFINHPHVSLGVSSLGVFTIRAQTPIIRECRQTKISERPSGNVCVIYATVRASAKKHLLTGAASYGHTCRASKQAQRTPALRPPKCLQTVWVSPYRSCYKGSEAHHTWFTDDSHARQHSHSRRTNPSMGRATGLCGSH</sequence>